<dbReference type="AlphaFoldDB" id="A0A2N3KUG7"/>
<dbReference type="OrthoDB" id="9812311at2"/>
<name>A0A2N3KUG7_9PROT</name>
<evidence type="ECO:0000313" key="4">
    <source>
        <dbReference type="Proteomes" id="UP000233597"/>
    </source>
</evidence>
<reference evidence="3 4" key="1">
    <citation type="submission" date="2017-09" db="EMBL/GenBank/DDBJ databases">
        <title>Biodiversity and function of Thalassospira species in the particle-attached aromatic-hydrocarbon-degrading consortia from the surface seawater of the South China Sea.</title>
        <authorList>
            <person name="Dong C."/>
            <person name="Liu R."/>
            <person name="Shao Z."/>
        </authorList>
    </citation>
    <scope>NUCLEOTIDE SEQUENCE [LARGE SCALE GENOMIC DNA]</scope>
    <source>
        <strain evidence="3 4">CSC1P2</strain>
    </source>
</reference>
<dbReference type="CDD" id="cd06259">
    <property type="entry name" value="YdcF-like"/>
    <property type="match status" value="1"/>
</dbReference>
<evidence type="ECO:0000259" key="2">
    <source>
        <dbReference type="Pfam" id="PF02698"/>
    </source>
</evidence>
<evidence type="ECO:0000313" key="3">
    <source>
        <dbReference type="EMBL" id="PKR54214.1"/>
    </source>
</evidence>
<sequence>MISTLIMLAVVWTFGFFWYVSQIPDRVANPYQKTDAIVVLTGGSERLSEGRRLLNRHLAKKLFISGVYRGVEVDELLSAGNADPDLVACCIVLGHIAENTRGNAIETATWVYKQGYRSLRIVTANYHMPRSLLEFHNLMPDVDIVAHPVFPENVKVDDWWRWPGSAALISSEYNKYLFAALRNKILEWFPAARQSLPPAPDEKPDNNQLSAANPVNLTNPDSGEAALPQHDEDNAVFMPATEPSVVPSALPSVLPSALSSPLPDQAGRG</sequence>
<proteinExistence type="predicted"/>
<comment type="caution">
    <text evidence="3">The sequence shown here is derived from an EMBL/GenBank/DDBJ whole genome shotgun (WGS) entry which is preliminary data.</text>
</comment>
<feature type="compositionally biased region" description="Polar residues" evidence="1">
    <location>
        <begin position="206"/>
        <end position="221"/>
    </location>
</feature>
<gene>
    <name evidence="3" type="ORF">COO20_11240</name>
</gene>
<feature type="domain" description="DUF218" evidence="2">
    <location>
        <begin position="35"/>
        <end position="159"/>
    </location>
</feature>
<accession>A0A2N3KUG7</accession>
<feature type="region of interest" description="Disordered" evidence="1">
    <location>
        <begin position="196"/>
        <end position="269"/>
    </location>
</feature>
<evidence type="ECO:0000256" key="1">
    <source>
        <dbReference type="SAM" id="MobiDB-lite"/>
    </source>
</evidence>
<dbReference type="Proteomes" id="UP000233597">
    <property type="component" value="Unassembled WGS sequence"/>
</dbReference>
<dbReference type="EMBL" id="NWTK01000006">
    <property type="protein sequence ID" value="PKR54214.1"/>
    <property type="molecule type" value="Genomic_DNA"/>
</dbReference>
<protein>
    <recommendedName>
        <fullName evidence="2">DUF218 domain-containing protein</fullName>
    </recommendedName>
</protein>
<organism evidence="3 4">
    <name type="scientific">Thalassospira marina</name>
    <dbReference type="NCBI Taxonomy" id="2048283"/>
    <lineage>
        <taxon>Bacteria</taxon>
        <taxon>Pseudomonadati</taxon>
        <taxon>Pseudomonadota</taxon>
        <taxon>Alphaproteobacteria</taxon>
        <taxon>Rhodospirillales</taxon>
        <taxon>Thalassospiraceae</taxon>
        <taxon>Thalassospira</taxon>
    </lineage>
</organism>
<dbReference type="InterPro" id="IPR003848">
    <property type="entry name" value="DUF218"/>
</dbReference>
<feature type="compositionally biased region" description="Low complexity" evidence="1">
    <location>
        <begin position="243"/>
        <end position="263"/>
    </location>
</feature>
<dbReference type="Pfam" id="PF02698">
    <property type="entry name" value="DUF218"/>
    <property type="match status" value="1"/>
</dbReference>